<dbReference type="PANTHER" id="PTHR32009:SF121">
    <property type="entry name" value="SIMILAR TO PART OF DISEASE RESISTANCE PROTEIN-RELATED"/>
    <property type="match status" value="1"/>
</dbReference>
<evidence type="ECO:0000259" key="2">
    <source>
        <dbReference type="PROSITE" id="PS50104"/>
    </source>
</evidence>
<name>A0ABQ7AQH2_BRACR</name>
<keyword evidence="1" id="KW-0520">NAD</keyword>
<dbReference type="PANTHER" id="PTHR32009">
    <property type="entry name" value="TMV RESISTANCE PROTEIN N-LIKE"/>
    <property type="match status" value="1"/>
</dbReference>
<sequence>MPSITATTSLRNYDVFLSFRGPDTRRNIVSFLYKELVRKNIRTFKDDKELESGRIISLELARAIEQSKLAVVVISKNYAASTWCLDELVKIMDFVNKGSLTVIPVFYKVDPCHVRRQIGEVAVQFKKHEERDHEKVLPWRQALTNLANISGYCSWEDESKMVEDIAERISMLIRTTKTRSNESNLASTDGHMESLLYSLHLNLKKRVRVVGIRERGGNGRERAFFCSFRVGFM</sequence>
<dbReference type="Proteomes" id="UP000266723">
    <property type="component" value="Unassembled WGS sequence"/>
</dbReference>
<protein>
    <recommendedName>
        <fullName evidence="2">TIR domain-containing protein</fullName>
    </recommendedName>
</protein>
<dbReference type="Gene3D" id="3.40.50.10140">
    <property type="entry name" value="Toll/interleukin-1 receptor homology (TIR) domain"/>
    <property type="match status" value="1"/>
</dbReference>
<dbReference type="SUPFAM" id="SSF52200">
    <property type="entry name" value="Toll/Interleukin receptor TIR domain"/>
    <property type="match status" value="1"/>
</dbReference>
<evidence type="ECO:0000256" key="1">
    <source>
        <dbReference type="ARBA" id="ARBA00023027"/>
    </source>
</evidence>
<evidence type="ECO:0000313" key="4">
    <source>
        <dbReference type="Proteomes" id="UP000266723"/>
    </source>
</evidence>
<comment type="caution">
    <text evidence="3">The sequence shown here is derived from an EMBL/GenBank/DDBJ whole genome shotgun (WGS) entry which is preliminary data.</text>
</comment>
<keyword evidence="4" id="KW-1185">Reference proteome</keyword>
<dbReference type="SMART" id="SM00255">
    <property type="entry name" value="TIR"/>
    <property type="match status" value="1"/>
</dbReference>
<dbReference type="Pfam" id="PF01582">
    <property type="entry name" value="TIR"/>
    <property type="match status" value="1"/>
</dbReference>
<dbReference type="InterPro" id="IPR035897">
    <property type="entry name" value="Toll_tir_struct_dom_sf"/>
</dbReference>
<dbReference type="InterPro" id="IPR000157">
    <property type="entry name" value="TIR_dom"/>
</dbReference>
<accession>A0ABQ7AQH2</accession>
<dbReference type="EMBL" id="QGKV02001556">
    <property type="protein sequence ID" value="KAF3516321.1"/>
    <property type="molecule type" value="Genomic_DNA"/>
</dbReference>
<organism evidence="3 4">
    <name type="scientific">Brassica cretica</name>
    <name type="common">Mustard</name>
    <dbReference type="NCBI Taxonomy" id="69181"/>
    <lineage>
        <taxon>Eukaryota</taxon>
        <taxon>Viridiplantae</taxon>
        <taxon>Streptophyta</taxon>
        <taxon>Embryophyta</taxon>
        <taxon>Tracheophyta</taxon>
        <taxon>Spermatophyta</taxon>
        <taxon>Magnoliopsida</taxon>
        <taxon>eudicotyledons</taxon>
        <taxon>Gunneridae</taxon>
        <taxon>Pentapetalae</taxon>
        <taxon>rosids</taxon>
        <taxon>malvids</taxon>
        <taxon>Brassicales</taxon>
        <taxon>Brassicaceae</taxon>
        <taxon>Brassiceae</taxon>
        <taxon>Brassica</taxon>
    </lineage>
</organism>
<feature type="domain" description="TIR" evidence="2">
    <location>
        <begin position="11"/>
        <end position="173"/>
    </location>
</feature>
<reference evidence="3 4" key="1">
    <citation type="journal article" date="2020" name="BMC Genomics">
        <title>Intraspecific diversification of the crop wild relative Brassica cretica Lam. using demographic model selection.</title>
        <authorList>
            <person name="Kioukis A."/>
            <person name="Michalopoulou V.A."/>
            <person name="Briers L."/>
            <person name="Pirintsos S."/>
            <person name="Studholme D.J."/>
            <person name="Pavlidis P."/>
            <person name="Sarris P.F."/>
        </authorList>
    </citation>
    <scope>NUCLEOTIDE SEQUENCE [LARGE SCALE GENOMIC DNA]</scope>
    <source>
        <strain evidence="4">cv. PFS-1207/04</strain>
    </source>
</reference>
<proteinExistence type="predicted"/>
<gene>
    <name evidence="3" type="ORF">DY000_02063774</name>
</gene>
<evidence type="ECO:0000313" key="3">
    <source>
        <dbReference type="EMBL" id="KAF3516321.1"/>
    </source>
</evidence>
<dbReference type="PROSITE" id="PS50104">
    <property type="entry name" value="TIR"/>
    <property type="match status" value="1"/>
</dbReference>